<reference evidence="1" key="2">
    <citation type="submission" date="2021-12" db="EMBL/GenBank/DDBJ databases">
        <title>Resequencing data analysis of finger millet.</title>
        <authorList>
            <person name="Hatakeyama M."/>
            <person name="Aluri S."/>
            <person name="Balachadran M.T."/>
            <person name="Sivarajan S.R."/>
            <person name="Poveda L."/>
            <person name="Shimizu-Inatsugi R."/>
            <person name="Schlapbach R."/>
            <person name="Sreeman S.M."/>
            <person name="Shimizu K.K."/>
        </authorList>
    </citation>
    <scope>NUCLEOTIDE SEQUENCE</scope>
</reference>
<accession>A0AAV5BX39</accession>
<reference evidence="1" key="1">
    <citation type="journal article" date="2018" name="DNA Res.">
        <title>Multiple hybrid de novo genome assembly of finger millet, an orphan allotetraploid crop.</title>
        <authorList>
            <person name="Hatakeyama M."/>
            <person name="Aluri S."/>
            <person name="Balachadran M.T."/>
            <person name="Sivarajan S.R."/>
            <person name="Patrignani A."/>
            <person name="Gruter S."/>
            <person name="Poveda L."/>
            <person name="Shimizu-Inatsugi R."/>
            <person name="Baeten J."/>
            <person name="Francoijs K.J."/>
            <person name="Nataraja K.N."/>
            <person name="Reddy Y.A.N."/>
            <person name="Phadnis S."/>
            <person name="Ravikumar R.L."/>
            <person name="Schlapbach R."/>
            <person name="Sreeman S.M."/>
            <person name="Shimizu K.K."/>
        </authorList>
    </citation>
    <scope>NUCLEOTIDE SEQUENCE</scope>
</reference>
<dbReference type="AlphaFoldDB" id="A0AAV5BX39"/>
<evidence type="ECO:0000313" key="1">
    <source>
        <dbReference type="EMBL" id="GJM90959.1"/>
    </source>
</evidence>
<evidence type="ECO:0000313" key="2">
    <source>
        <dbReference type="Proteomes" id="UP001054889"/>
    </source>
</evidence>
<dbReference type="EMBL" id="BQKI01000003">
    <property type="protein sequence ID" value="GJM90959.1"/>
    <property type="molecule type" value="Genomic_DNA"/>
</dbReference>
<proteinExistence type="predicted"/>
<name>A0AAV5BX39_ELECO</name>
<organism evidence="1 2">
    <name type="scientific">Eleusine coracana subsp. coracana</name>
    <dbReference type="NCBI Taxonomy" id="191504"/>
    <lineage>
        <taxon>Eukaryota</taxon>
        <taxon>Viridiplantae</taxon>
        <taxon>Streptophyta</taxon>
        <taxon>Embryophyta</taxon>
        <taxon>Tracheophyta</taxon>
        <taxon>Spermatophyta</taxon>
        <taxon>Magnoliopsida</taxon>
        <taxon>Liliopsida</taxon>
        <taxon>Poales</taxon>
        <taxon>Poaceae</taxon>
        <taxon>PACMAD clade</taxon>
        <taxon>Chloridoideae</taxon>
        <taxon>Cynodonteae</taxon>
        <taxon>Eleusininae</taxon>
        <taxon>Eleusine</taxon>
    </lineage>
</organism>
<sequence>MVLDTLRDPMPAELPPLPPTLGKYFHAALLPDDEEDDATTCYHVDVQHVGCFVSVEVVVLRSGVWSLLCSPTAELASPPERFQ</sequence>
<dbReference type="Proteomes" id="UP001054889">
    <property type="component" value="Unassembled WGS sequence"/>
</dbReference>
<comment type="caution">
    <text evidence="1">The sequence shown here is derived from an EMBL/GenBank/DDBJ whole genome shotgun (WGS) entry which is preliminary data.</text>
</comment>
<gene>
    <name evidence="1" type="primary">ga07289</name>
    <name evidence="1" type="ORF">PR202_ga07289</name>
</gene>
<keyword evidence="2" id="KW-1185">Reference proteome</keyword>
<protein>
    <submittedName>
        <fullName evidence="1">Uncharacterized protein</fullName>
    </submittedName>
</protein>